<comment type="caution">
    <text evidence="2">The sequence shown here is derived from an EMBL/GenBank/DDBJ whole genome shotgun (WGS) entry which is preliminary data.</text>
</comment>
<accession>A0A367KY85</accession>
<feature type="domain" description="T4 RNA ligase 1-like N-terminal" evidence="1">
    <location>
        <begin position="67"/>
        <end position="287"/>
    </location>
</feature>
<dbReference type="AlphaFoldDB" id="A0A367KY85"/>
<dbReference type="PANTHER" id="PTHR32004:SF1">
    <property type="entry name" value="TRNA LIGASE"/>
    <property type="match status" value="1"/>
</dbReference>
<dbReference type="InterPro" id="IPR019039">
    <property type="entry name" value="T4-Rnl1-like_N"/>
</dbReference>
<dbReference type="Pfam" id="PF09511">
    <property type="entry name" value="RNA_lig_T4_1"/>
    <property type="match status" value="1"/>
</dbReference>
<dbReference type="EMBL" id="PJQM01000035">
    <property type="protein sequence ID" value="RCI07097.1"/>
    <property type="molecule type" value="Genomic_DNA"/>
</dbReference>
<evidence type="ECO:0000259" key="1">
    <source>
        <dbReference type="Pfam" id="PF09511"/>
    </source>
</evidence>
<proteinExistence type="predicted"/>
<gene>
    <name evidence="2" type="ORF">CU098_013943</name>
</gene>
<dbReference type="GO" id="GO:0006388">
    <property type="term" value="P:tRNA splicing, via endonucleolytic cleavage and ligation"/>
    <property type="evidence" value="ECO:0007669"/>
    <property type="project" value="TreeGrafter"/>
</dbReference>
<dbReference type="Proteomes" id="UP000253551">
    <property type="component" value="Unassembled WGS sequence"/>
</dbReference>
<dbReference type="PANTHER" id="PTHR32004">
    <property type="entry name" value="TRNA LIGASE"/>
    <property type="match status" value="1"/>
</dbReference>
<keyword evidence="3" id="KW-1185">Reference proteome</keyword>
<evidence type="ECO:0000313" key="3">
    <source>
        <dbReference type="Proteomes" id="UP000253551"/>
    </source>
</evidence>
<reference evidence="2 3" key="1">
    <citation type="journal article" date="2018" name="G3 (Bethesda)">
        <title>Phylogenetic and Phylogenomic Definition of Rhizopus Species.</title>
        <authorList>
            <person name="Gryganskyi A.P."/>
            <person name="Golan J."/>
            <person name="Dolatabadi S."/>
            <person name="Mondo S."/>
            <person name="Robb S."/>
            <person name="Idnurm A."/>
            <person name="Muszewska A."/>
            <person name="Steczkiewicz K."/>
            <person name="Masonjones S."/>
            <person name="Liao H.L."/>
            <person name="Gajdeczka M.T."/>
            <person name="Anike F."/>
            <person name="Vuek A."/>
            <person name="Anishchenko I.M."/>
            <person name="Voigt K."/>
            <person name="de Hoog G.S."/>
            <person name="Smith M.E."/>
            <person name="Heitman J."/>
            <person name="Vilgalys R."/>
            <person name="Stajich J.E."/>
        </authorList>
    </citation>
    <scope>NUCLEOTIDE SEQUENCE [LARGE SCALE GENOMIC DNA]</scope>
    <source>
        <strain evidence="2 3">LSU 92-RS-03</strain>
    </source>
</reference>
<dbReference type="GO" id="GO:0005634">
    <property type="term" value="C:nucleus"/>
    <property type="evidence" value="ECO:0007669"/>
    <property type="project" value="TreeGrafter"/>
</dbReference>
<dbReference type="GO" id="GO:0003972">
    <property type="term" value="F:RNA ligase (ATP) activity"/>
    <property type="evidence" value="ECO:0007669"/>
    <property type="project" value="TreeGrafter"/>
</dbReference>
<dbReference type="OrthoDB" id="276239at2759"/>
<evidence type="ECO:0000313" key="2">
    <source>
        <dbReference type="EMBL" id="RCI07097.1"/>
    </source>
</evidence>
<dbReference type="STRING" id="4846.A0A367KY85"/>
<protein>
    <recommendedName>
        <fullName evidence="1">T4 RNA ligase 1-like N-terminal domain-containing protein</fullName>
    </recommendedName>
</protein>
<organism evidence="2 3">
    <name type="scientific">Rhizopus stolonifer</name>
    <name type="common">Rhizopus nigricans</name>
    <dbReference type="NCBI Taxonomy" id="4846"/>
    <lineage>
        <taxon>Eukaryota</taxon>
        <taxon>Fungi</taxon>
        <taxon>Fungi incertae sedis</taxon>
        <taxon>Mucoromycota</taxon>
        <taxon>Mucoromycotina</taxon>
        <taxon>Mucoromycetes</taxon>
        <taxon>Mucorales</taxon>
        <taxon>Mucorineae</taxon>
        <taxon>Rhizopodaceae</taxon>
        <taxon>Rhizopus</taxon>
    </lineage>
</organism>
<name>A0A367KY85_RHIST</name>
<sequence length="368" mass="42897">MNGNQIPVIDLNRDKVQCVVNDLYTLSKTSKDVRCKDFILEDDIKWTSWTTKEYVYKKKPEMLPSMARGLFTKNEGEHEIVARGYDKFFNLFETDATQWDALDKYTTGPYEITAKENGCIILIASLSKDKIAVTSKHFIPENKTDVKAHAGVGYNWVIKHLTSADKKEHSLAEWLFKNRVTLVAELCDDNFEEHVLPYTGKSCGLYLHGINYNTSTLHTLPSAMVQQVALEFGFHTTKFEVLNSIQAVRTFAKDMQRTGCYDEREIEGVVVRCKRGEVDFMFKIKNELYLQYREYREVTNSLLQVDSAGSISIHPTKEAKCRYEKTKFYIEWLRKKVKENPEWFEEYKSAKGIVYTRQEFEKYMCNQQ</sequence>